<dbReference type="InterPro" id="IPR000026">
    <property type="entry name" value="N1-like"/>
</dbReference>
<dbReference type="InterPro" id="IPR001887">
    <property type="entry name" value="Barnase"/>
</dbReference>
<dbReference type="Gene3D" id="3.10.450.30">
    <property type="entry name" value="Microbial ribonucleases"/>
    <property type="match status" value="1"/>
</dbReference>
<dbReference type="InterPro" id="IPR016191">
    <property type="entry name" value="Ribonuclease/ribotoxin"/>
</dbReference>
<evidence type="ECO:0000256" key="6">
    <source>
        <dbReference type="ARBA" id="ARBA00022801"/>
    </source>
</evidence>
<evidence type="ECO:0000256" key="4">
    <source>
        <dbReference type="ARBA" id="ARBA00022525"/>
    </source>
</evidence>
<comment type="subcellular location">
    <subcellularLocation>
        <location evidence="1">Secreted</location>
    </subcellularLocation>
</comment>
<feature type="compositionally biased region" description="Low complexity" evidence="7">
    <location>
        <begin position="34"/>
        <end position="46"/>
    </location>
</feature>
<evidence type="ECO:0000256" key="5">
    <source>
        <dbReference type="ARBA" id="ARBA00022722"/>
    </source>
</evidence>
<gene>
    <name evidence="8" type="ORF">WMW72_22730</name>
</gene>
<evidence type="ECO:0000313" key="9">
    <source>
        <dbReference type="Proteomes" id="UP001469365"/>
    </source>
</evidence>
<evidence type="ECO:0000256" key="2">
    <source>
        <dbReference type="ARBA" id="ARBA00009006"/>
    </source>
</evidence>
<sequence length="178" mass="19712">MMKQMGRWSRAWLAATMVILIVLLAGCGYGGNSGAKPPGSSASGPSQTEQKQQPSKAKEISQAPLTGFKEVSDYIRKNRKLPDNFVTKKEAEQLGWVPSKGNLNKVAPGKSIGGDRFGNREKQLPDAKNRIWYEADINYKEGPRNADRILYSSDGLIYMTNDHYKTFTDITKEGSVPK</sequence>
<dbReference type="PROSITE" id="PS51257">
    <property type="entry name" value="PROKAR_LIPOPROTEIN"/>
    <property type="match status" value="1"/>
</dbReference>
<name>A0ABU9DR65_9BACL</name>
<keyword evidence="5" id="KW-0540">Nuclease</keyword>
<dbReference type="Proteomes" id="UP001469365">
    <property type="component" value="Unassembled WGS sequence"/>
</dbReference>
<keyword evidence="4" id="KW-0964">Secreted</keyword>
<evidence type="ECO:0000256" key="1">
    <source>
        <dbReference type="ARBA" id="ARBA00004613"/>
    </source>
</evidence>
<proteinExistence type="inferred from homology"/>
<organism evidence="8 9">
    <name type="scientific">Paenibacillus filicis</name>
    <dbReference type="NCBI Taxonomy" id="669464"/>
    <lineage>
        <taxon>Bacteria</taxon>
        <taxon>Bacillati</taxon>
        <taxon>Bacillota</taxon>
        <taxon>Bacilli</taxon>
        <taxon>Bacillales</taxon>
        <taxon>Paenibacillaceae</taxon>
        <taxon>Paenibacillus</taxon>
    </lineage>
</organism>
<evidence type="ECO:0000256" key="3">
    <source>
        <dbReference type="ARBA" id="ARBA00022214"/>
    </source>
</evidence>
<comment type="similarity">
    <text evidence="2">Belongs to the ribonuclease N1/T1 family.</text>
</comment>
<dbReference type="RefSeq" id="WP_341417862.1">
    <property type="nucleotide sequence ID" value="NZ_JBBPCC010000016.1"/>
</dbReference>
<feature type="region of interest" description="Disordered" evidence="7">
    <location>
        <begin position="33"/>
        <end position="62"/>
    </location>
</feature>
<accession>A0ABU9DR65</accession>
<evidence type="ECO:0000313" key="8">
    <source>
        <dbReference type="EMBL" id="MEK8130726.1"/>
    </source>
</evidence>
<evidence type="ECO:0000256" key="7">
    <source>
        <dbReference type="SAM" id="MobiDB-lite"/>
    </source>
</evidence>
<dbReference type="PRINTS" id="PR00117">
    <property type="entry name" value="BARNASE"/>
</dbReference>
<dbReference type="EMBL" id="JBBPCC010000016">
    <property type="protein sequence ID" value="MEK8130726.1"/>
    <property type="molecule type" value="Genomic_DNA"/>
</dbReference>
<dbReference type="SUPFAM" id="SSF53933">
    <property type="entry name" value="Microbial ribonucleases"/>
    <property type="match status" value="1"/>
</dbReference>
<keyword evidence="9" id="KW-1185">Reference proteome</keyword>
<dbReference type="Pfam" id="PF00545">
    <property type="entry name" value="Ribonuclease"/>
    <property type="match status" value="1"/>
</dbReference>
<reference evidence="8 9" key="1">
    <citation type="submission" date="2024-04" db="EMBL/GenBank/DDBJ databases">
        <title>draft genome sequnece of Paenibacillus filicis.</title>
        <authorList>
            <person name="Kim D.-U."/>
        </authorList>
    </citation>
    <scope>NUCLEOTIDE SEQUENCE [LARGE SCALE GENOMIC DNA]</scope>
    <source>
        <strain evidence="8 9">KACC14197</strain>
    </source>
</reference>
<keyword evidence="6" id="KW-0378">Hydrolase</keyword>
<comment type="caution">
    <text evidence="8">The sequence shown here is derived from an EMBL/GenBank/DDBJ whole genome shotgun (WGS) entry which is preliminary data.</text>
</comment>
<protein>
    <recommendedName>
        <fullName evidence="3">Ribonuclease</fullName>
    </recommendedName>
</protein>